<dbReference type="EC" id="2.7.13.3" evidence="3"/>
<dbReference type="SUPFAM" id="SSF55874">
    <property type="entry name" value="ATPase domain of HSP90 chaperone/DNA topoisomerase II/histidine kinase"/>
    <property type="match status" value="1"/>
</dbReference>
<dbReference type="CDD" id="cd00082">
    <property type="entry name" value="HisKA"/>
    <property type="match status" value="1"/>
</dbReference>
<dbReference type="GO" id="GO:0004721">
    <property type="term" value="F:phosphoprotein phosphatase activity"/>
    <property type="evidence" value="ECO:0007669"/>
    <property type="project" value="TreeGrafter"/>
</dbReference>
<keyword evidence="7" id="KW-0902">Two-component regulatory system</keyword>
<dbReference type="InterPro" id="IPR005467">
    <property type="entry name" value="His_kinase_dom"/>
</dbReference>
<evidence type="ECO:0000256" key="4">
    <source>
        <dbReference type="ARBA" id="ARBA00022553"/>
    </source>
</evidence>
<dbReference type="GO" id="GO:0005886">
    <property type="term" value="C:plasma membrane"/>
    <property type="evidence" value="ECO:0007669"/>
    <property type="project" value="TreeGrafter"/>
</dbReference>
<evidence type="ECO:0000256" key="5">
    <source>
        <dbReference type="ARBA" id="ARBA00022679"/>
    </source>
</evidence>
<keyword evidence="8" id="KW-0175">Coiled coil</keyword>
<evidence type="ECO:0000256" key="6">
    <source>
        <dbReference type="ARBA" id="ARBA00022777"/>
    </source>
</evidence>
<protein>
    <recommendedName>
        <fullName evidence="3">histidine kinase</fullName>
        <ecNumber evidence="3">2.7.13.3</ecNumber>
    </recommendedName>
</protein>
<evidence type="ECO:0000256" key="3">
    <source>
        <dbReference type="ARBA" id="ARBA00012438"/>
    </source>
</evidence>
<dbReference type="InterPro" id="IPR036890">
    <property type="entry name" value="HATPase_C_sf"/>
</dbReference>
<keyword evidence="5" id="KW-0808">Transferase</keyword>
<evidence type="ECO:0000259" key="10">
    <source>
        <dbReference type="PROSITE" id="PS50109"/>
    </source>
</evidence>
<evidence type="ECO:0000313" key="12">
    <source>
        <dbReference type="Proteomes" id="UP000586254"/>
    </source>
</evidence>
<organism evidence="11 12">
    <name type="scientific">Eubacterium callanderi</name>
    <dbReference type="NCBI Taxonomy" id="53442"/>
    <lineage>
        <taxon>Bacteria</taxon>
        <taxon>Bacillati</taxon>
        <taxon>Bacillota</taxon>
        <taxon>Clostridia</taxon>
        <taxon>Eubacteriales</taxon>
        <taxon>Eubacteriaceae</taxon>
        <taxon>Eubacterium</taxon>
    </lineage>
</organism>
<dbReference type="EMBL" id="JACCKS010000004">
    <property type="protein sequence ID" value="NZA37470.1"/>
    <property type="molecule type" value="Genomic_DNA"/>
</dbReference>
<feature type="transmembrane region" description="Helical" evidence="9">
    <location>
        <begin position="12"/>
        <end position="33"/>
    </location>
</feature>
<dbReference type="InterPro" id="IPR003594">
    <property type="entry name" value="HATPase_dom"/>
</dbReference>
<dbReference type="Proteomes" id="UP000586254">
    <property type="component" value="Unassembled WGS sequence"/>
</dbReference>
<dbReference type="PANTHER" id="PTHR45453">
    <property type="entry name" value="PHOSPHATE REGULON SENSOR PROTEIN PHOR"/>
    <property type="match status" value="1"/>
</dbReference>
<evidence type="ECO:0000256" key="2">
    <source>
        <dbReference type="ARBA" id="ARBA00004370"/>
    </source>
</evidence>
<name>A0A853JMU7_9FIRM</name>
<dbReference type="SMART" id="SM00387">
    <property type="entry name" value="HATPase_c"/>
    <property type="match status" value="1"/>
</dbReference>
<dbReference type="InterPro" id="IPR003661">
    <property type="entry name" value="HisK_dim/P_dom"/>
</dbReference>
<dbReference type="PROSITE" id="PS50109">
    <property type="entry name" value="HIS_KIN"/>
    <property type="match status" value="1"/>
</dbReference>
<dbReference type="PRINTS" id="PR00344">
    <property type="entry name" value="BCTRLSENSOR"/>
</dbReference>
<dbReference type="InterPro" id="IPR050351">
    <property type="entry name" value="BphY/WalK/GraS-like"/>
</dbReference>
<feature type="coiled-coil region" evidence="8">
    <location>
        <begin position="103"/>
        <end position="130"/>
    </location>
</feature>
<dbReference type="Gene3D" id="3.30.565.10">
    <property type="entry name" value="Histidine kinase-like ATPase, C-terminal domain"/>
    <property type="match status" value="1"/>
</dbReference>
<dbReference type="Pfam" id="PF00512">
    <property type="entry name" value="HisKA"/>
    <property type="match status" value="1"/>
</dbReference>
<evidence type="ECO:0000313" key="11">
    <source>
        <dbReference type="EMBL" id="NZA37470.1"/>
    </source>
</evidence>
<keyword evidence="9" id="KW-0472">Membrane</keyword>
<evidence type="ECO:0000256" key="9">
    <source>
        <dbReference type="SAM" id="Phobius"/>
    </source>
</evidence>
<dbReference type="GO" id="GO:0000155">
    <property type="term" value="F:phosphorelay sensor kinase activity"/>
    <property type="evidence" value="ECO:0007669"/>
    <property type="project" value="InterPro"/>
</dbReference>
<evidence type="ECO:0000256" key="8">
    <source>
        <dbReference type="SAM" id="Coils"/>
    </source>
</evidence>
<feature type="domain" description="Histidine kinase" evidence="10">
    <location>
        <begin position="130"/>
        <end position="343"/>
    </location>
</feature>
<comment type="subcellular location">
    <subcellularLocation>
        <location evidence="2">Membrane</location>
    </subcellularLocation>
</comment>
<dbReference type="GO" id="GO:0016036">
    <property type="term" value="P:cellular response to phosphate starvation"/>
    <property type="evidence" value="ECO:0007669"/>
    <property type="project" value="TreeGrafter"/>
</dbReference>
<dbReference type="SUPFAM" id="SSF47384">
    <property type="entry name" value="Homodimeric domain of signal transducing histidine kinase"/>
    <property type="match status" value="1"/>
</dbReference>
<feature type="transmembrane region" description="Helical" evidence="9">
    <location>
        <begin position="39"/>
        <end position="57"/>
    </location>
</feature>
<dbReference type="AlphaFoldDB" id="A0A853JMU7"/>
<dbReference type="Gene3D" id="1.10.287.130">
    <property type="match status" value="1"/>
</dbReference>
<keyword evidence="6 11" id="KW-0418">Kinase</keyword>
<dbReference type="Pfam" id="PF02518">
    <property type="entry name" value="HATPase_c"/>
    <property type="match status" value="1"/>
</dbReference>
<dbReference type="PANTHER" id="PTHR45453:SF1">
    <property type="entry name" value="PHOSPHATE REGULON SENSOR PROTEIN PHOR"/>
    <property type="match status" value="1"/>
</dbReference>
<sequence length="343" mass="38843">MTFKNLSVKRLFGWIMAGLFLSMLVITLSLFLITKQAVILLTGGVLLLCALFWLFLLTQILGKRLSLFTSDLCQTLDHMIEGEETPMRPEDRETMLARISHRLSRLYQIMQENRRKVDEERQELQSLISDISHQVKTPVSNLKMAADTLLEKPVTKAERTDFLRGIRTQTDKLDFLFQALVKTSRLETGIIQLERKPGRLFDTVAQAMSGIVYGAEKKEIAVSVDCPDDLILSHDSRWTAEALFNLLDNAVKYTPAGGKIAVSVVLWEMYVEIKVTDTGKGISESNQAAIFRRFYREEEVHDQQGVGIGLYLAREIVIRQGGYIKVVSEPGKGSEFSIMLPLR</sequence>
<dbReference type="RefSeq" id="WP_180493029.1">
    <property type="nucleotide sequence ID" value="NZ_JACCKS010000004.1"/>
</dbReference>
<keyword evidence="9" id="KW-0812">Transmembrane</keyword>
<comment type="catalytic activity">
    <reaction evidence="1">
        <text>ATP + protein L-histidine = ADP + protein N-phospho-L-histidine.</text>
        <dbReference type="EC" id="2.7.13.3"/>
    </reaction>
</comment>
<keyword evidence="4" id="KW-0597">Phosphoprotein</keyword>
<dbReference type="FunFam" id="3.30.565.10:FF:000006">
    <property type="entry name" value="Sensor histidine kinase WalK"/>
    <property type="match status" value="1"/>
</dbReference>
<evidence type="ECO:0000256" key="7">
    <source>
        <dbReference type="ARBA" id="ARBA00023012"/>
    </source>
</evidence>
<gene>
    <name evidence="11" type="ORF">H0N91_04770</name>
</gene>
<comment type="caution">
    <text evidence="11">The sequence shown here is derived from an EMBL/GenBank/DDBJ whole genome shotgun (WGS) entry which is preliminary data.</text>
</comment>
<accession>A0A853JMU7</accession>
<proteinExistence type="predicted"/>
<dbReference type="SMART" id="SM00388">
    <property type="entry name" value="HisKA"/>
    <property type="match status" value="1"/>
</dbReference>
<evidence type="ECO:0000256" key="1">
    <source>
        <dbReference type="ARBA" id="ARBA00000085"/>
    </source>
</evidence>
<reference evidence="11 12" key="1">
    <citation type="submission" date="2020-07" db="EMBL/GenBank/DDBJ databases">
        <title>Organ Donor 1.</title>
        <authorList>
            <person name="Marsh A.J."/>
            <person name="Azcarate-Peril M.A."/>
        </authorList>
    </citation>
    <scope>NUCLEOTIDE SEQUENCE [LARGE SCALE GENOMIC DNA]</scope>
    <source>
        <strain evidence="11 12">AMC0717</strain>
    </source>
</reference>
<keyword evidence="9" id="KW-1133">Transmembrane helix</keyword>
<dbReference type="InterPro" id="IPR036097">
    <property type="entry name" value="HisK_dim/P_sf"/>
</dbReference>
<dbReference type="InterPro" id="IPR004358">
    <property type="entry name" value="Sig_transdc_His_kin-like_C"/>
</dbReference>